<dbReference type="PANTHER" id="PTHR10353">
    <property type="entry name" value="GLYCOSYL HYDROLASE"/>
    <property type="match status" value="1"/>
</dbReference>
<dbReference type="EMBL" id="JAMRYM010000003">
    <property type="protein sequence ID" value="MCM6761148.1"/>
    <property type="molecule type" value="Genomic_DNA"/>
</dbReference>
<name>A0A9X2DX08_9MICO</name>
<dbReference type="GO" id="GO:0016052">
    <property type="term" value="P:carbohydrate catabolic process"/>
    <property type="evidence" value="ECO:0007669"/>
    <property type="project" value="TreeGrafter"/>
</dbReference>
<evidence type="ECO:0000313" key="5">
    <source>
        <dbReference type="EMBL" id="MCM6761148.1"/>
    </source>
</evidence>
<dbReference type="InterPro" id="IPR017853">
    <property type="entry name" value="GH"/>
</dbReference>
<reference evidence="5" key="1">
    <citation type="submission" date="2022-06" db="EMBL/GenBank/DDBJ databases">
        <title>Whole genome shotgun sequencing (WGS) of Rathayibacter sp. ZW T2_19, isolated from stored onions (Allium cepa).</title>
        <authorList>
            <person name="Stoll D.A."/>
            <person name="Huch M."/>
        </authorList>
    </citation>
    <scope>NUCLEOTIDE SEQUENCE</scope>
    <source>
        <strain evidence="5">ZW T2_19</strain>
    </source>
</reference>
<evidence type="ECO:0000256" key="4">
    <source>
        <dbReference type="RuleBase" id="RU003690"/>
    </source>
</evidence>
<comment type="similarity">
    <text evidence="1 4">Belongs to the glycosyl hydrolase 1 family.</text>
</comment>
<comment type="caution">
    <text evidence="5">The sequence shown here is derived from an EMBL/GenBank/DDBJ whole genome shotgun (WGS) entry which is preliminary data.</text>
</comment>
<dbReference type="InterPro" id="IPR001360">
    <property type="entry name" value="Glyco_hydro_1"/>
</dbReference>
<evidence type="ECO:0000256" key="3">
    <source>
        <dbReference type="ARBA" id="ARBA00023295"/>
    </source>
</evidence>
<sequence>MALVLSRCPLSGRAEHLSALCTSCCIVLGCNSAPARWRLNCTEWSIMANFPSDFLWGAATAGHQIEGNNVLNDIWAMEHVEGSPFHEPSGDACDSYHRYDEDIALLAEAGLNSYRFSIEWSRIEPERGVFSRAELEHYRNMVLACRSRAVVPVVTLNHFATPIWFAREGAWNQPGAADLFERYTRFVVDGLGDLVQWWITFNEPNAGAMLLATGDLPLGAAADEIPVEQQELSARFAKRIGGEPGVAVMALPILAPGAIQNVFDAHRQARTAIRELAPHAKVGWSPNVGDYQAVEGGETRRDAVLEQAIHPFWAQSADDDFIGVQTYSRTTFGPDGVVPPEPREETTLTGWEYYPEALGHTVRAAAAFTGKPVLISENGIATDDDDLRIRFTQTALEGVRDAIAEGVEVVGYQHWTLLDNWEWHSGFAMTFGLIAVDPNTFERTPKPSLAWLGGIARSQGAELNSPTDAVAL</sequence>
<dbReference type="AlphaFoldDB" id="A0A9X2DX08"/>
<dbReference type="RefSeq" id="WP_251943104.1">
    <property type="nucleotide sequence ID" value="NZ_JAMRYM010000003.1"/>
</dbReference>
<proteinExistence type="inferred from homology"/>
<dbReference type="GO" id="GO:0008422">
    <property type="term" value="F:beta-glucosidase activity"/>
    <property type="evidence" value="ECO:0007669"/>
    <property type="project" value="TreeGrafter"/>
</dbReference>
<dbReference type="SUPFAM" id="SSF51445">
    <property type="entry name" value="(Trans)glycosidases"/>
    <property type="match status" value="1"/>
</dbReference>
<keyword evidence="6" id="KW-1185">Reference proteome</keyword>
<organism evidence="5 6">
    <name type="scientific">Rathayibacter rubneri</name>
    <dbReference type="NCBI Taxonomy" id="2950106"/>
    <lineage>
        <taxon>Bacteria</taxon>
        <taxon>Bacillati</taxon>
        <taxon>Actinomycetota</taxon>
        <taxon>Actinomycetes</taxon>
        <taxon>Micrococcales</taxon>
        <taxon>Microbacteriaceae</taxon>
        <taxon>Rathayibacter</taxon>
    </lineage>
</organism>
<evidence type="ECO:0000256" key="2">
    <source>
        <dbReference type="ARBA" id="ARBA00022801"/>
    </source>
</evidence>
<keyword evidence="3" id="KW-0326">Glycosidase</keyword>
<dbReference type="PRINTS" id="PR00131">
    <property type="entry name" value="GLHYDRLASE1"/>
</dbReference>
<dbReference type="Pfam" id="PF00232">
    <property type="entry name" value="Glyco_hydro_1"/>
    <property type="match status" value="2"/>
</dbReference>
<dbReference type="Proteomes" id="UP001155240">
    <property type="component" value="Unassembled WGS sequence"/>
</dbReference>
<dbReference type="Gene3D" id="3.20.20.80">
    <property type="entry name" value="Glycosidases"/>
    <property type="match status" value="1"/>
</dbReference>
<protein>
    <submittedName>
        <fullName evidence="5">Family 1 glycosylhydrolase</fullName>
    </submittedName>
</protein>
<dbReference type="PROSITE" id="PS51257">
    <property type="entry name" value="PROKAR_LIPOPROTEIN"/>
    <property type="match status" value="1"/>
</dbReference>
<dbReference type="PANTHER" id="PTHR10353:SF36">
    <property type="entry name" value="LP05116P"/>
    <property type="match status" value="1"/>
</dbReference>
<evidence type="ECO:0000313" key="6">
    <source>
        <dbReference type="Proteomes" id="UP001155240"/>
    </source>
</evidence>
<evidence type="ECO:0000256" key="1">
    <source>
        <dbReference type="ARBA" id="ARBA00010838"/>
    </source>
</evidence>
<dbReference type="GO" id="GO:0005829">
    <property type="term" value="C:cytosol"/>
    <property type="evidence" value="ECO:0007669"/>
    <property type="project" value="TreeGrafter"/>
</dbReference>
<accession>A0A9X2DX08</accession>
<gene>
    <name evidence="5" type="ORF">NB037_01835</name>
</gene>
<keyword evidence="2" id="KW-0378">Hydrolase</keyword>